<keyword evidence="5" id="KW-0762">Sugar transport</keyword>
<feature type="transmembrane region" description="Helical" evidence="9">
    <location>
        <begin position="12"/>
        <end position="37"/>
    </location>
</feature>
<keyword evidence="12" id="KW-1185">Reference proteome</keyword>
<dbReference type="PANTHER" id="PTHR23535:SF2">
    <property type="entry name" value="SUGAR EFFLUX TRANSPORTER A-RELATED"/>
    <property type="match status" value="1"/>
</dbReference>
<name>A0ABR9CLE6_9HYPH</name>
<dbReference type="InterPro" id="IPR020846">
    <property type="entry name" value="MFS_dom"/>
</dbReference>
<keyword evidence="3" id="KW-0813">Transport</keyword>
<evidence type="ECO:0000256" key="1">
    <source>
        <dbReference type="ARBA" id="ARBA00004651"/>
    </source>
</evidence>
<feature type="transmembrane region" description="Helical" evidence="9">
    <location>
        <begin position="170"/>
        <end position="188"/>
    </location>
</feature>
<organism evidence="11 12">
    <name type="scientific">Roseibium litorale</name>
    <dbReference type="NCBI Taxonomy" id="2803841"/>
    <lineage>
        <taxon>Bacteria</taxon>
        <taxon>Pseudomonadati</taxon>
        <taxon>Pseudomonadota</taxon>
        <taxon>Alphaproteobacteria</taxon>
        <taxon>Hyphomicrobiales</taxon>
        <taxon>Stappiaceae</taxon>
        <taxon>Roseibium</taxon>
    </lineage>
</organism>
<evidence type="ECO:0000256" key="3">
    <source>
        <dbReference type="ARBA" id="ARBA00022448"/>
    </source>
</evidence>
<evidence type="ECO:0000256" key="4">
    <source>
        <dbReference type="ARBA" id="ARBA00022475"/>
    </source>
</evidence>
<comment type="subcellular location">
    <subcellularLocation>
        <location evidence="1">Cell membrane</location>
        <topology evidence="1">Multi-pass membrane protein</topology>
    </subcellularLocation>
</comment>
<feature type="transmembrane region" description="Helical" evidence="9">
    <location>
        <begin position="74"/>
        <end position="93"/>
    </location>
</feature>
<keyword evidence="8 9" id="KW-0472">Membrane</keyword>
<feature type="transmembrane region" description="Helical" evidence="9">
    <location>
        <begin position="209"/>
        <end position="237"/>
    </location>
</feature>
<evidence type="ECO:0000256" key="6">
    <source>
        <dbReference type="ARBA" id="ARBA00022692"/>
    </source>
</evidence>
<evidence type="ECO:0000256" key="7">
    <source>
        <dbReference type="ARBA" id="ARBA00022989"/>
    </source>
</evidence>
<keyword evidence="7 9" id="KW-1133">Transmembrane helix</keyword>
<evidence type="ECO:0000256" key="9">
    <source>
        <dbReference type="SAM" id="Phobius"/>
    </source>
</evidence>
<comment type="similarity">
    <text evidence="2">Belongs to the major facilitator superfamily. Set transporter family.</text>
</comment>
<keyword evidence="4" id="KW-1003">Cell membrane</keyword>
<comment type="caution">
    <text evidence="11">The sequence shown here is derived from an EMBL/GenBank/DDBJ whole genome shotgun (WGS) entry which is preliminary data.</text>
</comment>
<dbReference type="EMBL" id="JACYXI010000004">
    <property type="protein sequence ID" value="MBD8891553.1"/>
    <property type="molecule type" value="Genomic_DNA"/>
</dbReference>
<evidence type="ECO:0000256" key="5">
    <source>
        <dbReference type="ARBA" id="ARBA00022597"/>
    </source>
</evidence>
<evidence type="ECO:0000259" key="10">
    <source>
        <dbReference type="PROSITE" id="PS50850"/>
    </source>
</evidence>
<feature type="domain" description="Major facilitator superfamily (MFS) profile" evidence="10">
    <location>
        <begin position="210"/>
        <end position="401"/>
    </location>
</feature>
<keyword evidence="6 9" id="KW-0812">Transmembrane</keyword>
<evidence type="ECO:0000256" key="2">
    <source>
        <dbReference type="ARBA" id="ARBA00006523"/>
    </source>
</evidence>
<proteinExistence type="inferred from homology"/>
<dbReference type="RefSeq" id="WP_192147695.1">
    <property type="nucleotide sequence ID" value="NZ_JACYXI010000004.1"/>
</dbReference>
<accession>A0ABR9CLE6</accession>
<dbReference type="Proteomes" id="UP000632063">
    <property type="component" value="Unassembled WGS sequence"/>
</dbReference>
<dbReference type="InterPro" id="IPR036259">
    <property type="entry name" value="MFS_trans_sf"/>
</dbReference>
<evidence type="ECO:0000256" key="8">
    <source>
        <dbReference type="ARBA" id="ARBA00023136"/>
    </source>
</evidence>
<feature type="transmembrane region" description="Helical" evidence="9">
    <location>
        <begin position="301"/>
        <end position="323"/>
    </location>
</feature>
<dbReference type="SUPFAM" id="SSF103473">
    <property type="entry name" value="MFS general substrate transporter"/>
    <property type="match status" value="1"/>
</dbReference>
<reference evidence="12" key="1">
    <citation type="submission" date="2020-09" db="EMBL/GenBank/DDBJ databases">
        <title>The genome sequence of strain Labrenzia suaedae 4C16A.</title>
        <authorList>
            <person name="Liu Y."/>
        </authorList>
    </citation>
    <scope>NUCLEOTIDE SEQUENCE [LARGE SCALE GENOMIC DNA]</scope>
    <source>
        <strain evidence="12">4C16A</strain>
    </source>
</reference>
<gene>
    <name evidence="11" type="ORF">IG616_08340</name>
</gene>
<dbReference type="Gene3D" id="1.20.1250.20">
    <property type="entry name" value="MFS general substrate transporter like domains"/>
    <property type="match status" value="2"/>
</dbReference>
<dbReference type="InterPro" id="IPR011701">
    <property type="entry name" value="MFS"/>
</dbReference>
<evidence type="ECO:0000313" key="11">
    <source>
        <dbReference type="EMBL" id="MBD8891553.1"/>
    </source>
</evidence>
<feature type="transmembrane region" description="Helical" evidence="9">
    <location>
        <begin position="43"/>
        <end position="62"/>
    </location>
</feature>
<protein>
    <submittedName>
        <fullName evidence="11">MFS transporter</fullName>
    </submittedName>
</protein>
<dbReference type="PROSITE" id="PS50850">
    <property type="entry name" value="MFS"/>
    <property type="match status" value="1"/>
</dbReference>
<reference evidence="11 12" key="2">
    <citation type="journal article" date="2021" name="Int. J. Syst. Evol. Microbiol.">
        <title>Roseibium litorale sp. nov., isolated from a tidal flat sediment and proposal for the reclassification of Labrenzia polysiphoniae as Roseibium polysiphoniae comb. nov.</title>
        <authorList>
            <person name="Liu Y."/>
            <person name="Pei T."/>
            <person name="Du J."/>
            <person name="Chao M."/>
            <person name="Deng M.R."/>
            <person name="Zhu H."/>
        </authorList>
    </citation>
    <scope>NUCLEOTIDE SEQUENCE [LARGE SCALE GENOMIC DNA]</scope>
    <source>
        <strain evidence="11 12">4C16A</strain>
    </source>
</reference>
<sequence>MFLSQPLTPQGVWIVCLLFLGAFCQSSLIPAMGYFIVEGLNEPAWKIGIYTGIVTPLTMLVNRQFGKQIDGRTPIRKLLGIAVAGYTLFAAILASGPSFAILVVCGAPLMALANSASATTFSYGRLYAADASLNIPRYNSLLRSATSLAWMISPAVSFMLFAQIGFQKTFLVSAIMGLVWFAIWHRTVPGDFRAPERQAAAVALGGFDWALWLAALACTLFALCNVLFTSALAIYTIKEVGLPGSTPGLMLSAKCFVEVIAIFAAPRLVQMTSSRTILLLAAALACGVFLMMTQIETVHGALGLSLLEGLYYGLFAGVSITYIQDFIPTQPGRATAIYMNCLFMGSMIGSVSMGFIASAFDFRAVVFVAAIAGGGAFVTLLLTPAMTRATAGVKHSCDGSP</sequence>
<feature type="transmembrane region" description="Helical" evidence="9">
    <location>
        <begin position="362"/>
        <end position="382"/>
    </location>
</feature>
<dbReference type="Pfam" id="PF07690">
    <property type="entry name" value="MFS_1"/>
    <property type="match status" value="1"/>
</dbReference>
<feature type="transmembrane region" description="Helical" evidence="9">
    <location>
        <begin position="249"/>
        <end position="269"/>
    </location>
</feature>
<dbReference type="PANTHER" id="PTHR23535">
    <property type="entry name" value="SUGAR EFFLUX TRANSPORTER A-RELATED"/>
    <property type="match status" value="1"/>
</dbReference>
<feature type="transmembrane region" description="Helical" evidence="9">
    <location>
        <begin position="335"/>
        <end position="356"/>
    </location>
</feature>
<feature type="transmembrane region" description="Helical" evidence="9">
    <location>
        <begin position="276"/>
        <end position="295"/>
    </location>
</feature>
<evidence type="ECO:0000313" key="12">
    <source>
        <dbReference type="Proteomes" id="UP000632063"/>
    </source>
</evidence>
<feature type="transmembrane region" description="Helical" evidence="9">
    <location>
        <begin position="145"/>
        <end position="164"/>
    </location>
</feature>